<name>A0ABY2TJX9_9BACT</name>
<proteinExistence type="predicted"/>
<organism evidence="1 2">
    <name type="scientific">Campylobacter taeniopygiae</name>
    <dbReference type="NCBI Taxonomy" id="2510188"/>
    <lineage>
        <taxon>Bacteria</taxon>
        <taxon>Pseudomonadati</taxon>
        <taxon>Campylobacterota</taxon>
        <taxon>Epsilonproteobacteria</taxon>
        <taxon>Campylobacterales</taxon>
        <taxon>Campylobacteraceae</taxon>
        <taxon>Campylobacter</taxon>
    </lineage>
</organism>
<evidence type="ECO:0000313" key="2">
    <source>
        <dbReference type="Proteomes" id="UP000309584"/>
    </source>
</evidence>
<comment type="caution">
    <text evidence="1">The sequence shown here is derived from an EMBL/GenBank/DDBJ whole genome shotgun (WGS) entry which is preliminary data.</text>
</comment>
<accession>A0ABY2TJX9</accession>
<dbReference type="Proteomes" id="UP000309584">
    <property type="component" value="Unassembled WGS sequence"/>
</dbReference>
<gene>
    <name evidence="1" type="ORF">CQA75_08885</name>
</gene>
<feature type="non-terminal residue" evidence="1">
    <location>
        <position position="1"/>
    </location>
</feature>
<reference evidence="1 2" key="1">
    <citation type="submission" date="2018-05" db="EMBL/GenBank/DDBJ databases">
        <title>Novel Campyloabacter and Helicobacter Species and Strains.</title>
        <authorList>
            <person name="Mannion A.J."/>
            <person name="Shen Z."/>
            <person name="Fox J.G."/>
        </authorList>
    </citation>
    <scope>NUCLEOTIDE SEQUENCE [LARGE SCALE GENOMIC DNA]</scope>
    <source>
        <strain evidence="2">MIT10-5678</strain>
    </source>
</reference>
<protein>
    <submittedName>
        <fullName evidence="1">Uncharacterized protein</fullName>
    </submittedName>
</protein>
<evidence type="ECO:0000313" key="1">
    <source>
        <dbReference type="EMBL" id="TKX32856.1"/>
    </source>
</evidence>
<sequence length="83" mass="9771">LDNIGNKSETIKKYLLKAGAKSSLELLGSEEKLREFKYTEMRKKGEIQDKIRKERKKQLKENYLAILEKTPLIFRISIEVTEE</sequence>
<keyword evidence="2" id="KW-1185">Reference proteome</keyword>
<dbReference type="EMBL" id="NXLY01000045">
    <property type="protein sequence ID" value="TKX32856.1"/>
    <property type="molecule type" value="Genomic_DNA"/>
</dbReference>